<dbReference type="Pfam" id="PF16868">
    <property type="entry name" value="NMT1_3"/>
    <property type="match status" value="1"/>
</dbReference>
<dbReference type="Proteomes" id="UP000716322">
    <property type="component" value="Unassembled WGS sequence"/>
</dbReference>
<dbReference type="PANTHER" id="PTHR42941">
    <property type="entry name" value="SLL1037 PROTEIN"/>
    <property type="match status" value="1"/>
</dbReference>
<gene>
    <name evidence="1" type="ORF">HAV22_15755</name>
</gene>
<evidence type="ECO:0000313" key="2">
    <source>
        <dbReference type="Proteomes" id="UP000716322"/>
    </source>
</evidence>
<dbReference type="SUPFAM" id="SSF53850">
    <property type="entry name" value="Periplasmic binding protein-like II"/>
    <property type="match status" value="1"/>
</dbReference>
<sequence>MPYRSPFQLVSRRWRRHSPAARGLAALALLVLTGVATWSLAQLVPHRYTLTMSGTDITSNRHFFAKALQDAAAGNGVALAVHPTDGSQEALALVAAGKLDLAFVQGGLDLPSPDVVQVATVTSEQLHFLARPGIADIAGLRGHRVNLNSRQGGTRIVARQILAFAGLREDVDYVESNVSTEDLLTQRGDRLPDAIVLTSLAPSDVVDCLVRRQGYHLLDVPFAASFALRHDWAAETEIGAMMYGAAPPVPPHAVKTVGVKLSLVANRRVDAAAIVKVLETLYGPALEARLRMHLDEAMILSASAYPPSVGTQRFIDRNKPLFSRELFDKLKAATGLVVSVYSGLLVLFKWFKQVPVVLAAPDPEPEADDTPAASDRGAS</sequence>
<dbReference type="PANTHER" id="PTHR42941:SF1">
    <property type="entry name" value="SLL1037 PROTEIN"/>
    <property type="match status" value="1"/>
</dbReference>
<accession>A0ABX0PDB4</accession>
<evidence type="ECO:0000313" key="1">
    <source>
        <dbReference type="EMBL" id="NIA55092.1"/>
    </source>
</evidence>
<reference evidence="1 2" key="1">
    <citation type="submission" date="2020-03" db="EMBL/GenBank/DDBJ databases">
        <title>Genome sequence of strain Massilia sp. TW-1.</title>
        <authorList>
            <person name="Chaudhary D.K."/>
        </authorList>
    </citation>
    <scope>NUCLEOTIDE SEQUENCE [LARGE SCALE GENOMIC DNA]</scope>
    <source>
        <strain evidence="1 2">TW-1</strain>
    </source>
</reference>
<comment type="caution">
    <text evidence="1">The sequence shown here is derived from an EMBL/GenBank/DDBJ whole genome shotgun (WGS) entry which is preliminary data.</text>
</comment>
<dbReference type="InterPro" id="IPR011852">
    <property type="entry name" value="TRAP_TAXI"/>
</dbReference>
<proteinExistence type="predicted"/>
<keyword evidence="2" id="KW-1185">Reference proteome</keyword>
<evidence type="ECO:0008006" key="3">
    <source>
        <dbReference type="Google" id="ProtNLM"/>
    </source>
</evidence>
<dbReference type="RefSeq" id="WP_166860148.1">
    <property type="nucleotide sequence ID" value="NZ_JAAQOM010000009.1"/>
</dbReference>
<organism evidence="1 2">
    <name type="scientific">Telluria antibiotica</name>
    <dbReference type="NCBI Taxonomy" id="2717319"/>
    <lineage>
        <taxon>Bacteria</taxon>
        <taxon>Pseudomonadati</taxon>
        <taxon>Pseudomonadota</taxon>
        <taxon>Betaproteobacteria</taxon>
        <taxon>Burkholderiales</taxon>
        <taxon>Oxalobacteraceae</taxon>
        <taxon>Telluria group</taxon>
        <taxon>Telluria</taxon>
    </lineage>
</organism>
<protein>
    <recommendedName>
        <fullName evidence="3">SsuA/THI5-like domain-containing protein</fullName>
    </recommendedName>
</protein>
<dbReference type="Gene3D" id="3.40.190.10">
    <property type="entry name" value="Periplasmic binding protein-like II"/>
    <property type="match status" value="2"/>
</dbReference>
<dbReference type="EMBL" id="JAAQOM010000009">
    <property type="protein sequence ID" value="NIA55092.1"/>
    <property type="molecule type" value="Genomic_DNA"/>
</dbReference>
<name>A0ABX0PDB4_9BURK</name>